<name>A0ACC1HS33_9FUNG</name>
<proteinExistence type="predicted"/>
<reference evidence="1" key="1">
    <citation type="submission" date="2022-06" db="EMBL/GenBank/DDBJ databases">
        <title>Phylogenomic reconstructions and comparative analyses of Kickxellomycotina fungi.</title>
        <authorList>
            <person name="Reynolds N.K."/>
            <person name="Stajich J.E."/>
            <person name="Barry K."/>
            <person name="Grigoriev I.V."/>
            <person name="Crous P."/>
            <person name="Smith M.E."/>
        </authorList>
    </citation>
    <scope>NUCLEOTIDE SEQUENCE</scope>
    <source>
        <strain evidence="1">RSA 2271</strain>
    </source>
</reference>
<dbReference type="Proteomes" id="UP001145114">
    <property type="component" value="Unassembled WGS sequence"/>
</dbReference>
<gene>
    <name evidence="1" type="ORF">EV182_006742</name>
</gene>
<evidence type="ECO:0000313" key="1">
    <source>
        <dbReference type="EMBL" id="KAJ1677164.1"/>
    </source>
</evidence>
<organism evidence="1 2">
    <name type="scientific">Spiromyces aspiralis</name>
    <dbReference type="NCBI Taxonomy" id="68401"/>
    <lineage>
        <taxon>Eukaryota</taxon>
        <taxon>Fungi</taxon>
        <taxon>Fungi incertae sedis</taxon>
        <taxon>Zoopagomycota</taxon>
        <taxon>Kickxellomycotina</taxon>
        <taxon>Kickxellomycetes</taxon>
        <taxon>Kickxellales</taxon>
        <taxon>Kickxellaceae</taxon>
        <taxon>Spiromyces</taxon>
    </lineage>
</organism>
<feature type="non-terminal residue" evidence="1">
    <location>
        <position position="1"/>
    </location>
</feature>
<accession>A0ACC1HS33</accession>
<sequence length="342" mass="36383">RYRKAGKPAPNMNAGMKDHAMSIAKSIVENNKLGSDGDVAIDNISLAGEVDKTTAEEKTNEPAEPGLKKEESKLEDTQSIESKRKLSPQQQQQQQSPLIPPPREADGTQEIEADAGTAPESLSLSDAERRQADEAPKEVPPANDVPLKDKVAGIAEDIKETVHDRVRDNISEHKAHAETILDLARSVLKPLATGEDGKDSINADSTQPIAAELSTSSSSSLQRAEAEPRVNDAMVAVVVSPNSHTELSVVERSADAPDSGLDTPATEDMDLKERSDAGETPKAIPQIHKAITGGDVPDLSRVAAEWVSNAKKSISDQIANERSRSSTQQETAAASQETSAAA</sequence>
<protein>
    <submittedName>
        <fullName evidence="1">Uncharacterized protein</fullName>
    </submittedName>
</protein>
<feature type="non-terminal residue" evidence="1">
    <location>
        <position position="342"/>
    </location>
</feature>
<evidence type="ECO:0000313" key="2">
    <source>
        <dbReference type="Proteomes" id="UP001145114"/>
    </source>
</evidence>
<comment type="caution">
    <text evidence="1">The sequence shown here is derived from an EMBL/GenBank/DDBJ whole genome shotgun (WGS) entry which is preliminary data.</text>
</comment>
<dbReference type="EMBL" id="JAMZIH010002883">
    <property type="protein sequence ID" value="KAJ1677164.1"/>
    <property type="molecule type" value="Genomic_DNA"/>
</dbReference>
<keyword evidence="2" id="KW-1185">Reference proteome</keyword>